<evidence type="ECO:0000313" key="6">
    <source>
        <dbReference type="EMBL" id="MBC8592092.1"/>
    </source>
</evidence>
<dbReference type="InterPro" id="IPR052032">
    <property type="entry name" value="ATP-dep_AA_Ligase"/>
</dbReference>
<sequence>MDKQSILIFGAGRLQIPIIKKAHEEGYYTIVVTLDPNEPACKFADEIVKDDFCNESRMLEVAKQYKVIGVLTDQTDIPVRTMAYVSEKLGLPGNSYETACIFTDKFLMRERCKELGIETLAYKLCYSVQDAIDFFKHSQFKEVILKPIGNQGSKGIYKAASEQDILHYYPYVNTYANNKPILIEQFVYGDELVVEGCAFNYNFINTVIGDTFYFKSTNNVFAACKRIFPSQHNPKIVRKVLDINKKIIEGFRLKQGLTHSEYIICDGKVFLIEVAARGGGVYISSDLVPLTTGIDTQKFLIDIVTGQARSLPFVQDMKTIACYVAFFLPIGECVRCDGIDEILSLPFIHSNNLDTLYVGLKVKANTDKTSRYFMVVSAKSYEQLNNRIVYIKQILNIQSKNDGVVKEVIWE</sequence>
<accession>A0A926IIT2</accession>
<dbReference type="Proteomes" id="UP000651085">
    <property type="component" value="Unassembled WGS sequence"/>
</dbReference>
<name>A0A926IIT2_9BACT</name>
<dbReference type="SUPFAM" id="SSF56059">
    <property type="entry name" value="Glutathione synthetase ATP-binding domain-like"/>
    <property type="match status" value="1"/>
</dbReference>
<dbReference type="PANTHER" id="PTHR43585:SF2">
    <property type="entry name" value="ATP-GRASP ENZYME FSQD"/>
    <property type="match status" value="1"/>
</dbReference>
<reference evidence="6" key="1">
    <citation type="submission" date="2020-08" db="EMBL/GenBank/DDBJ databases">
        <title>Genome public.</title>
        <authorList>
            <person name="Liu C."/>
            <person name="Sun Q."/>
        </authorList>
    </citation>
    <scope>NUCLEOTIDE SEQUENCE</scope>
    <source>
        <strain evidence="6">N12</strain>
    </source>
</reference>
<keyword evidence="7" id="KW-1185">Reference proteome</keyword>
<keyword evidence="2 4" id="KW-0547">Nucleotide-binding</keyword>
<dbReference type="InterPro" id="IPR016185">
    <property type="entry name" value="PreATP-grasp_dom_sf"/>
</dbReference>
<dbReference type="AlphaFoldDB" id="A0A926IIT2"/>
<dbReference type="Gene3D" id="3.40.50.20">
    <property type="match status" value="1"/>
</dbReference>
<evidence type="ECO:0000256" key="4">
    <source>
        <dbReference type="PROSITE-ProRule" id="PRU00409"/>
    </source>
</evidence>
<evidence type="ECO:0000256" key="3">
    <source>
        <dbReference type="ARBA" id="ARBA00022840"/>
    </source>
</evidence>
<dbReference type="GO" id="GO:0046872">
    <property type="term" value="F:metal ion binding"/>
    <property type="evidence" value="ECO:0007669"/>
    <property type="project" value="InterPro"/>
</dbReference>
<dbReference type="Gene3D" id="3.30.470.20">
    <property type="entry name" value="ATP-grasp fold, B domain"/>
    <property type="match status" value="1"/>
</dbReference>
<dbReference type="GO" id="GO:0005524">
    <property type="term" value="F:ATP binding"/>
    <property type="evidence" value="ECO:0007669"/>
    <property type="project" value="UniProtKB-UniRule"/>
</dbReference>
<feature type="domain" description="ATP-grasp" evidence="5">
    <location>
        <begin position="109"/>
        <end position="305"/>
    </location>
</feature>
<comment type="caution">
    <text evidence="6">The sequence shown here is derived from an EMBL/GenBank/DDBJ whole genome shotgun (WGS) entry which is preliminary data.</text>
</comment>
<dbReference type="Pfam" id="PF13535">
    <property type="entry name" value="ATP-grasp_4"/>
    <property type="match status" value="1"/>
</dbReference>
<evidence type="ECO:0000256" key="1">
    <source>
        <dbReference type="ARBA" id="ARBA00022598"/>
    </source>
</evidence>
<keyword evidence="3 4" id="KW-0067">ATP-binding</keyword>
<dbReference type="RefSeq" id="WP_262433308.1">
    <property type="nucleotide sequence ID" value="NZ_JACRTF010000001.1"/>
</dbReference>
<dbReference type="EMBL" id="JACRTF010000001">
    <property type="protein sequence ID" value="MBC8592092.1"/>
    <property type="molecule type" value="Genomic_DNA"/>
</dbReference>
<dbReference type="InterPro" id="IPR011761">
    <property type="entry name" value="ATP-grasp"/>
</dbReference>
<evidence type="ECO:0000259" key="5">
    <source>
        <dbReference type="PROSITE" id="PS50975"/>
    </source>
</evidence>
<dbReference type="GO" id="GO:0016874">
    <property type="term" value="F:ligase activity"/>
    <property type="evidence" value="ECO:0007669"/>
    <property type="project" value="UniProtKB-KW"/>
</dbReference>
<keyword evidence="1" id="KW-0436">Ligase</keyword>
<organism evidence="6 7">
    <name type="scientific">Jilunia laotingensis</name>
    <dbReference type="NCBI Taxonomy" id="2763675"/>
    <lineage>
        <taxon>Bacteria</taxon>
        <taxon>Pseudomonadati</taxon>
        <taxon>Bacteroidota</taxon>
        <taxon>Bacteroidia</taxon>
        <taxon>Bacteroidales</taxon>
        <taxon>Bacteroidaceae</taxon>
        <taxon>Jilunia</taxon>
    </lineage>
</organism>
<evidence type="ECO:0000313" key="7">
    <source>
        <dbReference type="Proteomes" id="UP000651085"/>
    </source>
</evidence>
<evidence type="ECO:0000256" key="2">
    <source>
        <dbReference type="ARBA" id="ARBA00022741"/>
    </source>
</evidence>
<dbReference type="SUPFAM" id="SSF52440">
    <property type="entry name" value="PreATP-grasp domain"/>
    <property type="match status" value="1"/>
</dbReference>
<dbReference type="PROSITE" id="PS50975">
    <property type="entry name" value="ATP_GRASP"/>
    <property type="match status" value="1"/>
</dbReference>
<protein>
    <submittedName>
        <fullName evidence="6">ATP-grasp domain-containing protein</fullName>
    </submittedName>
</protein>
<gene>
    <name evidence="6" type="ORF">H8744_02305</name>
</gene>
<dbReference type="PANTHER" id="PTHR43585">
    <property type="entry name" value="FUMIPYRROLE BIOSYNTHESIS PROTEIN C"/>
    <property type="match status" value="1"/>
</dbReference>
<proteinExistence type="predicted"/>